<dbReference type="InterPro" id="IPR040442">
    <property type="entry name" value="Pyrv_kinase-like_dom_sf"/>
</dbReference>
<evidence type="ECO:0000256" key="3">
    <source>
        <dbReference type="ARBA" id="ARBA00022842"/>
    </source>
</evidence>
<dbReference type="Proteomes" id="UP000614200">
    <property type="component" value="Unassembled WGS sequence"/>
</dbReference>
<gene>
    <name evidence="5" type="ORF">ISU02_13325</name>
</gene>
<dbReference type="GO" id="GO:0016829">
    <property type="term" value="F:lyase activity"/>
    <property type="evidence" value="ECO:0007669"/>
    <property type="project" value="UniProtKB-KW"/>
</dbReference>
<evidence type="ECO:0000256" key="1">
    <source>
        <dbReference type="ARBA" id="ARBA00001946"/>
    </source>
</evidence>
<organism evidence="5 6">
    <name type="scientific">Fusibacter ferrireducens</name>
    <dbReference type="NCBI Taxonomy" id="2785058"/>
    <lineage>
        <taxon>Bacteria</taxon>
        <taxon>Bacillati</taxon>
        <taxon>Bacillota</taxon>
        <taxon>Clostridia</taxon>
        <taxon>Eubacteriales</taxon>
        <taxon>Eubacteriales Family XII. Incertae Sedis</taxon>
        <taxon>Fusibacter</taxon>
    </lineage>
</organism>
<comment type="cofactor">
    <cofactor evidence="1">
        <name>Mg(2+)</name>
        <dbReference type="ChEBI" id="CHEBI:18420"/>
    </cofactor>
</comment>
<keyword evidence="3" id="KW-0460">Magnesium</keyword>
<dbReference type="PANTHER" id="PTHR32308">
    <property type="entry name" value="LYASE BETA SUBUNIT, PUTATIVE (AFU_ORTHOLOGUE AFUA_4G13030)-RELATED"/>
    <property type="match status" value="1"/>
</dbReference>
<evidence type="ECO:0000259" key="4">
    <source>
        <dbReference type="Pfam" id="PF03328"/>
    </source>
</evidence>
<feature type="domain" description="HpcH/HpaI aldolase/citrate lyase" evidence="4">
    <location>
        <begin position="7"/>
        <end position="226"/>
    </location>
</feature>
<dbReference type="PIRSF" id="PIRSF015582">
    <property type="entry name" value="Cit_lyase_B"/>
    <property type="match status" value="1"/>
</dbReference>
<keyword evidence="6" id="KW-1185">Reference proteome</keyword>
<dbReference type="Pfam" id="PF03328">
    <property type="entry name" value="HpcH_HpaI"/>
    <property type="match status" value="1"/>
</dbReference>
<dbReference type="SUPFAM" id="SSF51621">
    <property type="entry name" value="Phosphoenolpyruvate/pyruvate domain"/>
    <property type="match status" value="1"/>
</dbReference>
<keyword evidence="2" id="KW-0479">Metal-binding</keyword>
<dbReference type="RefSeq" id="WP_194702328.1">
    <property type="nucleotide sequence ID" value="NZ_JADKNH010000007.1"/>
</dbReference>
<name>A0ABR9ZVT1_9FIRM</name>
<proteinExistence type="predicted"/>
<sequence>MKKKLRRTMLFCPANKPKHLFTSMIYEPDCIIFDLEDAVPFNEKVAARDLLVEALKAIDYGQVEVFARINALYTDFGEDDVRALVPAGLKRLRLPMCESEKDVKDLDVLLTEIERAHNIEVGSVKVQCAIETPKGVVNSLAIAQASPRVTSISFGAEDFTRTLGTDRTKAGNELFLARSTVALNANIAGVDAIDTVYADVKDEEGFIKEVESARNLGFSGKSCIHPSQVELVHKIYTPNSKDIEASIKIIEAARNADIEKGGVIVVDGKMIDIPVIAKAERILELAVGAGIQIGGVSI</sequence>
<dbReference type="EMBL" id="JADKNH010000007">
    <property type="protein sequence ID" value="MBF4694096.1"/>
    <property type="molecule type" value="Genomic_DNA"/>
</dbReference>
<accession>A0ABR9ZVT1</accession>
<comment type="caution">
    <text evidence="5">The sequence shown here is derived from an EMBL/GenBank/DDBJ whole genome shotgun (WGS) entry which is preliminary data.</text>
</comment>
<dbReference type="InterPro" id="IPR011206">
    <property type="entry name" value="Citrate_lyase_beta/mcl1/mcl2"/>
</dbReference>
<evidence type="ECO:0000313" key="5">
    <source>
        <dbReference type="EMBL" id="MBF4694096.1"/>
    </source>
</evidence>
<reference evidence="5 6" key="1">
    <citation type="submission" date="2020-11" db="EMBL/GenBank/DDBJ databases">
        <title>Fusibacter basophilias sp. nov.</title>
        <authorList>
            <person name="Qiu D."/>
        </authorList>
    </citation>
    <scope>NUCLEOTIDE SEQUENCE [LARGE SCALE GENOMIC DNA]</scope>
    <source>
        <strain evidence="5 6">Q10-2</strain>
    </source>
</reference>
<dbReference type="PANTHER" id="PTHR32308:SF10">
    <property type="entry name" value="CITRATE LYASE SUBUNIT BETA"/>
    <property type="match status" value="1"/>
</dbReference>
<evidence type="ECO:0000313" key="6">
    <source>
        <dbReference type="Proteomes" id="UP000614200"/>
    </source>
</evidence>
<evidence type="ECO:0000256" key="2">
    <source>
        <dbReference type="ARBA" id="ARBA00022723"/>
    </source>
</evidence>
<dbReference type="Gene3D" id="3.20.20.60">
    <property type="entry name" value="Phosphoenolpyruvate-binding domains"/>
    <property type="match status" value="1"/>
</dbReference>
<keyword evidence="5" id="KW-0456">Lyase</keyword>
<dbReference type="InterPro" id="IPR005000">
    <property type="entry name" value="Aldolase/citrate-lyase_domain"/>
</dbReference>
<dbReference type="InterPro" id="IPR015813">
    <property type="entry name" value="Pyrv/PenolPyrv_kinase-like_dom"/>
</dbReference>
<protein>
    <submittedName>
        <fullName evidence="5">HpcH/HpaI aldolase/citrate lyase family protein</fullName>
    </submittedName>
</protein>